<comment type="caution">
    <text evidence="2">The sequence shown here is derived from an EMBL/GenBank/DDBJ whole genome shotgun (WGS) entry which is preliminary data.</text>
</comment>
<name>A0A9Q0H0Z7_9MAGN</name>
<dbReference type="EMBL" id="JAMYWD010000010">
    <property type="protein sequence ID" value="KAJ4957832.1"/>
    <property type="molecule type" value="Genomic_DNA"/>
</dbReference>
<feature type="region of interest" description="Disordered" evidence="1">
    <location>
        <begin position="157"/>
        <end position="178"/>
    </location>
</feature>
<dbReference type="Proteomes" id="UP001141806">
    <property type="component" value="Unassembled WGS sequence"/>
</dbReference>
<protein>
    <submittedName>
        <fullName evidence="2">Uncharacterized protein</fullName>
    </submittedName>
</protein>
<evidence type="ECO:0000256" key="1">
    <source>
        <dbReference type="SAM" id="MobiDB-lite"/>
    </source>
</evidence>
<keyword evidence="3" id="KW-1185">Reference proteome</keyword>
<dbReference type="AlphaFoldDB" id="A0A9Q0H0Z7"/>
<reference evidence="2" key="1">
    <citation type="journal article" date="2023" name="Plant J.">
        <title>The genome of the king protea, Protea cynaroides.</title>
        <authorList>
            <person name="Chang J."/>
            <person name="Duong T.A."/>
            <person name="Schoeman C."/>
            <person name="Ma X."/>
            <person name="Roodt D."/>
            <person name="Barker N."/>
            <person name="Li Z."/>
            <person name="Van de Peer Y."/>
            <person name="Mizrachi E."/>
        </authorList>
    </citation>
    <scope>NUCLEOTIDE SEQUENCE</scope>
    <source>
        <tissue evidence="2">Young leaves</tissue>
    </source>
</reference>
<proteinExistence type="predicted"/>
<feature type="compositionally biased region" description="Basic residues" evidence="1">
    <location>
        <begin position="18"/>
        <end position="35"/>
    </location>
</feature>
<gene>
    <name evidence="2" type="ORF">NE237_024943</name>
</gene>
<accession>A0A9Q0H0Z7</accession>
<organism evidence="2 3">
    <name type="scientific">Protea cynaroides</name>
    <dbReference type="NCBI Taxonomy" id="273540"/>
    <lineage>
        <taxon>Eukaryota</taxon>
        <taxon>Viridiplantae</taxon>
        <taxon>Streptophyta</taxon>
        <taxon>Embryophyta</taxon>
        <taxon>Tracheophyta</taxon>
        <taxon>Spermatophyta</taxon>
        <taxon>Magnoliopsida</taxon>
        <taxon>Proteales</taxon>
        <taxon>Proteaceae</taxon>
        <taxon>Protea</taxon>
    </lineage>
</organism>
<evidence type="ECO:0000313" key="3">
    <source>
        <dbReference type="Proteomes" id="UP001141806"/>
    </source>
</evidence>
<sequence>MEVTQMGERISSESMAKRLSRHLLPKPKGRRGQRGRSRDVAKQLLMRRLLPLGGDHITTMSKEEFKVSFFKSHARSVVDVFAGDGDIFILVEEGRGVVGGGLGDSPVVCQDFDFSGYEFMVSAFLELKKASPDAPYTSAPTTAVASTVPLELAHLALQSTAPSPSKQKEKKTYPPPSL</sequence>
<evidence type="ECO:0000313" key="2">
    <source>
        <dbReference type="EMBL" id="KAJ4957832.1"/>
    </source>
</evidence>
<feature type="region of interest" description="Disordered" evidence="1">
    <location>
        <begin position="1"/>
        <end position="38"/>
    </location>
</feature>